<feature type="domain" description="ADP ribosyltransferase" evidence="1">
    <location>
        <begin position="407"/>
        <end position="485"/>
    </location>
</feature>
<reference evidence="2" key="1">
    <citation type="journal article" date="2020" name="Nature">
        <title>Giant virus diversity and host interactions through global metagenomics.</title>
        <authorList>
            <person name="Schulz F."/>
            <person name="Roux S."/>
            <person name="Paez-Espino D."/>
            <person name="Jungbluth S."/>
            <person name="Walsh D.A."/>
            <person name="Denef V.J."/>
            <person name="McMahon K.D."/>
            <person name="Konstantinidis K.T."/>
            <person name="Eloe-Fadrosh E.A."/>
            <person name="Kyrpides N.C."/>
            <person name="Woyke T."/>
        </authorList>
    </citation>
    <scope>NUCLEOTIDE SEQUENCE</scope>
    <source>
        <strain evidence="2">GVMAG-M-3300023179-92</strain>
    </source>
</reference>
<dbReference type="EMBL" id="MN739937">
    <property type="protein sequence ID" value="QHT78768.1"/>
    <property type="molecule type" value="Genomic_DNA"/>
</dbReference>
<dbReference type="Pfam" id="PF03496">
    <property type="entry name" value="ADPrib_exo_Tox"/>
    <property type="match status" value="1"/>
</dbReference>
<proteinExistence type="predicted"/>
<name>A0A6C0HDU2_9ZZZZ</name>
<accession>A0A6C0HDU2</accession>
<dbReference type="PROSITE" id="PS51996">
    <property type="entry name" value="TR_MART"/>
    <property type="match status" value="1"/>
</dbReference>
<dbReference type="Gene3D" id="3.90.176.10">
    <property type="entry name" value="Toxin ADP-ribosyltransferase, Chain A, domain 1"/>
    <property type="match status" value="1"/>
</dbReference>
<evidence type="ECO:0000313" key="2">
    <source>
        <dbReference type="EMBL" id="QHT78768.1"/>
    </source>
</evidence>
<dbReference type="InterPro" id="IPR003540">
    <property type="entry name" value="ADP-ribosyltransferase"/>
</dbReference>
<dbReference type="SUPFAM" id="SSF56399">
    <property type="entry name" value="ADP-ribosylation"/>
    <property type="match status" value="1"/>
</dbReference>
<protein>
    <recommendedName>
        <fullName evidence="1">ADP ribosyltransferase domain-containing protein</fullName>
    </recommendedName>
</protein>
<evidence type="ECO:0000259" key="1">
    <source>
        <dbReference type="Pfam" id="PF03496"/>
    </source>
</evidence>
<organism evidence="2">
    <name type="scientific">viral metagenome</name>
    <dbReference type="NCBI Taxonomy" id="1070528"/>
    <lineage>
        <taxon>unclassified sequences</taxon>
        <taxon>metagenomes</taxon>
        <taxon>organismal metagenomes</taxon>
    </lineage>
</organism>
<dbReference type="GO" id="GO:0005576">
    <property type="term" value="C:extracellular region"/>
    <property type="evidence" value="ECO:0007669"/>
    <property type="project" value="InterPro"/>
</dbReference>
<sequence>MSQITRKKKVKKQNTANTIDELIEDINQNNITQSEVIQKIILDDDFNELIRNSPIEEKNKLAEALINTTYFKALRLLKNEYSDIEIFKIMDDIMTYEYIRMLYILNKQRVDDLDIIDMINQGSLEGLTYAYNNGFIVVEKDMIEDAKIAYSKDDSETKLTIYNLLTQIYKDNQPLIEAEEKRTEFCQYNEIIPAIIYKSTSIILPYLQVLPKEFDIDLLFDPVNPVRKNAFIQFDQTSYLGGLPSIFSKDKTEDFIIDRDWIISSNNYILNLSLEDKFTVYGYTHNGDVIVNMILRNNEKDIRDYILNPERITDRRYQPLFFHLRKVLSTKDYGIKDNVLDMMLSDDFFVSYKALCKNQTFKEMIPEEAYIDAAKMFLEELLRIVNNSPPIQQKTVVYRGARTLYYSTTNRKTFKNNTFMSTSYGIWGARSFADTRNKKCCMKRIILKPGTKALFMDCITQYESETEILLPPDNEFKIISHEINSYYDMPTIEKFEEDTIIDNFCLGQKTYMTVTHMEQI</sequence>
<dbReference type="AlphaFoldDB" id="A0A6C0HDU2"/>